<protein>
    <submittedName>
        <fullName evidence="5">Putative HTH-type transcriptional regulator YybR</fullName>
    </submittedName>
</protein>
<evidence type="ECO:0000256" key="2">
    <source>
        <dbReference type="ARBA" id="ARBA00023125"/>
    </source>
</evidence>
<comment type="caution">
    <text evidence="5">The sequence shown here is derived from an EMBL/GenBank/DDBJ whole genome shotgun (WGS) entry which is preliminary data.</text>
</comment>
<dbReference type="PANTHER" id="PTHR33204:SF18">
    <property type="entry name" value="TRANSCRIPTIONAL REGULATORY PROTEIN"/>
    <property type="match status" value="1"/>
</dbReference>
<proteinExistence type="predicted"/>
<dbReference type="Pfam" id="PF01638">
    <property type="entry name" value="HxlR"/>
    <property type="match status" value="1"/>
</dbReference>
<dbReference type="GO" id="GO:0003677">
    <property type="term" value="F:DNA binding"/>
    <property type="evidence" value="ECO:0007669"/>
    <property type="project" value="UniProtKB-KW"/>
</dbReference>
<dbReference type="PATRIC" id="fig|1768241.3.peg.3136"/>
<organism evidence="5 6">
    <name type="scientific">Tritonibacter horizontis</name>
    <dbReference type="NCBI Taxonomy" id="1768241"/>
    <lineage>
        <taxon>Bacteria</taxon>
        <taxon>Pseudomonadati</taxon>
        <taxon>Pseudomonadota</taxon>
        <taxon>Alphaproteobacteria</taxon>
        <taxon>Rhodobacterales</taxon>
        <taxon>Paracoccaceae</taxon>
        <taxon>Tritonibacter</taxon>
    </lineage>
</organism>
<dbReference type="AlphaFoldDB" id="A0A132BV54"/>
<evidence type="ECO:0000256" key="1">
    <source>
        <dbReference type="ARBA" id="ARBA00023015"/>
    </source>
</evidence>
<dbReference type="SUPFAM" id="SSF46785">
    <property type="entry name" value="Winged helix' DNA-binding domain"/>
    <property type="match status" value="1"/>
</dbReference>
<dbReference type="PROSITE" id="PS51118">
    <property type="entry name" value="HTH_HXLR"/>
    <property type="match status" value="1"/>
</dbReference>
<evidence type="ECO:0000256" key="3">
    <source>
        <dbReference type="ARBA" id="ARBA00023163"/>
    </source>
</evidence>
<evidence type="ECO:0000313" key="5">
    <source>
        <dbReference type="EMBL" id="KUP92174.1"/>
    </source>
</evidence>
<dbReference type="InterPro" id="IPR036388">
    <property type="entry name" value="WH-like_DNA-bd_sf"/>
</dbReference>
<dbReference type="PANTHER" id="PTHR33204">
    <property type="entry name" value="TRANSCRIPTIONAL REGULATOR, MARR FAMILY"/>
    <property type="match status" value="1"/>
</dbReference>
<feature type="domain" description="HTH hxlR-type" evidence="4">
    <location>
        <begin position="11"/>
        <end position="108"/>
    </location>
</feature>
<keyword evidence="3" id="KW-0804">Transcription</keyword>
<keyword evidence="2" id="KW-0238">DNA-binding</keyword>
<name>A0A132BV54_9RHOB</name>
<evidence type="ECO:0000259" key="4">
    <source>
        <dbReference type="PROSITE" id="PS51118"/>
    </source>
</evidence>
<dbReference type="InterPro" id="IPR002577">
    <property type="entry name" value="HTH_HxlR"/>
</dbReference>
<gene>
    <name evidence="5" type="primary">yybR_2</name>
    <name evidence="5" type="ORF">TRIHO_29980</name>
</gene>
<dbReference type="RefSeq" id="WP_068245364.1">
    <property type="nucleotide sequence ID" value="NZ_LPUY01000078.1"/>
</dbReference>
<dbReference type="InterPro" id="IPR036390">
    <property type="entry name" value="WH_DNA-bd_sf"/>
</dbReference>
<dbReference type="Gene3D" id="1.10.10.10">
    <property type="entry name" value="Winged helix-like DNA-binding domain superfamily/Winged helix DNA-binding domain"/>
    <property type="match status" value="1"/>
</dbReference>
<dbReference type="Proteomes" id="UP000068382">
    <property type="component" value="Unassembled WGS sequence"/>
</dbReference>
<keyword evidence="6" id="KW-1185">Reference proteome</keyword>
<sequence>MKKQDFSGWQCSVARTADLIGDWWTPLVLRDASRGVQTFDGFCDSLGISRNTLTQRLNRLVAEGLMQREAYNDRPKRYRYLLTEKGMDFVPVLLSMAAWGDKWLFDNAPPFRLRHKSCGAELRSVVTCACCGEEVVAADLEPVGTQECLPTYPEPKG</sequence>
<accession>A0A132BV54</accession>
<evidence type="ECO:0000313" key="6">
    <source>
        <dbReference type="Proteomes" id="UP000068382"/>
    </source>
</evidence>
<keyword evidence="1" id="KW-0805">Transcription regulation</keyword>
<dbReference type="EMBL" id="LPUY01000078">
    <property type="protein sequence ID" value="KUP92174.1"/>
    <property type="molecule type" value="Genomic_DNA"/>
</dbReference>
<reference evidence="5 6" key="1">
    <citation type="submission" date="2015-12" db="EMBL/GenBank/DDBJ databases">
        <title>Genome sequence of the marine Rhodobacteraceae strain O3.65, Candidatus Tritonibacter horizontis.</title>
        <authorList>
            <person name="Poehlein A."/>
            <person name="Giebel H.A."/>
            <person name="Voget S."/>
            <person name="Brinkhoff T."/>
        </authorList>
    </citation>
    <scope>NUCLEOTIDE SEQUENCE [LARGE SCALE GENOMIC DNA]</scope>
    <source>
        <strain evidence="5 6">O3.65</strain>
    </source>
</reference>